<gene>
    <name evidence="2" type="ORF">POTOM_023491</name>
</gene>
<feature type="region of interest" description="Disordered" evidence="1">
    <location>
        <begin position="53"/>
        <end position="72"/>
    </location>
</feature>
<dbReference type="AlphaFoldDB" id="A0A8X7ZNC9"/>
<keyword evidence="3" id="KW-1185">Reference proteome</keyword>
<accession>A0A8X7ZNC9</accession>
<name>A0A8X7ZNC9_POPTO</name>
<dbReference type="EMBL" id="JAAWWB010000011">
    <property type="protein sequence ID" value="KAG6772095.1"/>
    <property type="molecule type" value="Genomic_DNA"/>
</dbReference>
<dbReference type="Proteomes" id="UP000886885">
    <property type="component" value="Chromosome 6A"/>
</dbReference>
<protein>
    <submittedName>
        <fullName evidence="2">Uncharacterized protein</fullName>
    </submittedName>
</protein>
<sequence length="246" mass="28258">MWKPDREILDTCCESITNTISKFLVGYRQNLQTHLGWISSALHLLSVSGRHSEAYEQEQSAGEEPEDSRPSNSSVILLIHGKQEMRNHITLSLQKSFTLSEELDFPPISCINCFNLVIFAMVDELHEKMGEYSRRENMEGTLKTCNGVPYICLHKQIAASPGFRTLWLGVMRRMDTCMKADLGVFGETKLQQAVPDLSRKMITKMKEKEILLQKKGDMIFGILPAFKYSGFLYRSIRRTCFLMKKY</sequence>
<evidence type="ECO:0000313" key="2">
    <source>
        <dbReference type="EMBL" id="KAG6772095.1"/>
    </source>
</evidence>
<organism evidence="2 3">
    <name type="scientific">Populus tomentosa</name>
    <name type="common">Chinese white poplar</name>
    <dbReference type="NCBI Taxonomy" id="118781"/>
    <lineage>
        <taxon>Eukaryota</taxon>
        <taxon>Viridiplantae</taxon>
        <taxon>Streptophyta</taxon>
        <taxon>Embryophyta</taxon>
        <taxon>Tracheophyta</taxon>
        <taxon>Spermatophyta</taxon>
        <taxon>Magnoliopsida</taxon>
        <taxon>eudicotyledons</taxon>
        <taxon>Gunneridae</taxon>
        <taxon>Pentapetalae</taxon>
        <taxon>rosids</taxon>
        <taxon>fabids</taxon>
        <taxon>Malpighiales</taxon>
        <taxon>Salicaceae</taxon>
        <taxon>Saliceae</taxon>
        <taxon>Populus</taxon>
    </lineage>
</organism>
<evidence type="ECO:0000256" key="1">
    <source>
        <dbReference type="SAM" id="MobiDB-lite"/>
    </source>
</evidence>
<dbReference type="OrthoDB" id="430364at2759"/>
<reference evidence="2" key="1">
    <citation type="journal article" date="2020" name="bioRxiv">
        <title>Hybrid origin of Populus tomentosa Carr. identified through genome sequencing and phylogenomic analysis.</title>
        <authorList>
            <person name="An X."/>
            <person name="Gao K."/>
            <person name="Chen Z."/>
            <person name="Li J."/>
            <person name="Yang X."/>
            <person name="Yang X."/>
            <person name="Zhou J."/>
            <person name="Guo T."/>
            <person name="Zhao T."/>
            <person name="Huang S."/>
            <person name="Miao D."/>
            <person name="Khan W.U."/>
            <person name="Rao P."/>
            <person name="Ye M."/>
            <person name="Lei B."/>
            <person name="Liao W."/>
            <person name="Wang J."/>
            <person name="Ji L."/>
            <person name="Li Y."/>
            <person name="Guo B."/>
            <person name="Mustafa N.S."/>
            <person name="Li S."/>
            <person name="Yun Q."/>
            <person name="Keller S.R."/>
            <person name="Mao J."/>
            <person name="Zhang R."/>
            <person name="Strauss S.H."/>
        </authorList>
    </citation>
    <scope>NUCLEOTIDE SEQUENCE</scope>
    <source>
        <strain evidence="2">GM15</strain>
        <tissue evidence="2">Leaf</tissue>
    </source>
</reference>
<proteinExistence type="predicted"/>
<evidence type="ECO:0000313" key="3">
    <source>
        <dbReference type="Proteomes" id="UP000886885"/>
    </source>
</evidence>
<comment type="caution">
    <text evidence="2">The sequence shown here is derived from an EMBL/GenBank/DDBJ whole genome shotgun (WGS) entry which is preliminary data.</text>
</comment>